<feature type="compositionally biased region" description="Basic residues" evidence="2">
    <location>
        <begin position="400"/>
        <end position="409"/>
    </location>
</feature>
<keyword evidence="1" id="KW-0175">Coiled coil</keyword>
<gene>
    <name evidence="3" type="ORF">ECRASSUSDP1_LOCUS4485</name>
</gene>
<name>A0AAD1U868_EUPCR</name>
<protein>
    <submittedName>
        <fullName evidence="3">Uncharacterized protein</fullName>
    </submittedName>
</protein>
<feature type="region of interest" description="Disordered" evidence="2">
    <location>
        <begin position="387"/>
        <end position="414"/>
    </location>
</feature>
<evidence type="ECO:0000313" key="3">
    <source>
        <dbReference type="EMBL" id="CAI2363155.1"/>
    </source>
</evidence>
<feature type="region of interest" description="Disordered" evidence="2">
    <location>
        <begin position="126"/>
        <end position="156"/>
    </location>
</feature>
<keyword evidence="4" id="KW-1185">Reference proteome</keyword>
<feature type="compositionally biased region" description="Polar residues" evidence="2">
    <location>
        <begin position="144"/>
        <end position="156"/>
    </location>
</feature>
<feature type="coiled-coil region" evidence="1">
    <location>
        <begin position="504"/>
        <end position="531"/>
    </location>
</feature>
<reference evidence="3" key="1">
    <citation type="submission" date="2023-07" db="EMBL/GenBank/DDBJ databases">
        <authorList>
            <consortium name="AG Swart"/>
            <person name="Singh M."/>
            <person name="Singh A."/>
            <person name="Seah K."/>
            <person name="Emmerich C."/>
        </authorList>
    </citation>
    <scope>NUCLEOTIDE SEQUENCE</scope>
    <source>
        <strain evidence="3">DP1</strain>
    </source>
</reference>
<feature type="region of interest" description="Disordered" evidence="2">
    <location>
        <begin position="280"/>
        <end position="301"/>
    </location>
</feature>
<dbReference type="Proteomes" id="UP001295684">
    <property type="component" value="Unassembled WGS sequence"/>
</dbReference>
<evidence type="ECO:0000313" key="4">
    <source>
        <dbReference type="Proteomes" id="UP001295684"/>
    </source>
</evidence>
<organism evidence="3 4">
    <name type="scientific">Euplotes crassus</name>
    <dbReference type="NCBI Taxonomy" id="5936"/>
    <lineage>
        <taxon>Eukaryota</taxon>
        <taxon>Sar</taxon>
        <taxon>Alveolata</taxon>
        <taxon>Ciliophora</taxon>
        <taxon>Intramacronucleata</taxon>
        <taxon>Spirotrichea</taxon>
        <taxon>Hypotrichia</taxon>
        <taxon>Euplotida</taxon>
        <taxon>Euplotidae</taxon>
        <taxon>Moneuplotes</taxon>
    </lineage>
</organism>
<dbReference type="EMBL" id="CAMPGE010004307">
    <property type="protein sequence ID" value="CAI2363155.1"/>
    <property type="molecule type" value="Genomic_DNA"/>
</dbReference>
<sequence>MSKVNVNMAQLKSLFYSQCDKNKFLPSAKFFGICKALNIWPTLISFDKAKSIITKDEKYWKSRGSSKCKRGGSRAQYFSFKDFFRAFQIMATPDDMKLTNKDIMEAKIKFFSKLQKLIDRQNARSVSNNLGNGRMMTMGDDAKSNSGSNNSSTRIKKNLNNSVLGKNRASLKKKFEKFPNLKSLKNPYKENIKFKNPAFGLYKKNSKLKFNTSLRNAKKKASKRRENNIIDLSMNQHENNSIDSYSEFNLTTEGSFPPLEKTSPKGAIIVEEDKRIARSLERGTDYNKKPSNSQISSKMTFNKRASGSINNSISISENAISLQGASKANMRSGIFQQKKEFNFEKKRNTSKSEVKKLKGNANLENKVSKRYKKFGVVGANFKLRSLSKSNRKDNDSVNSRHSRASRKSRTISASSKNVINMKEYTKLKFENQKYKSLLGEMVRKFNSFKEKMMKNSVKSSESGSSSVLEVQSRKSSTKKKHQAEEIDHFDLVQYHKEDTREKMIQNLRKEMSQKDNTILQLKKELEQLKKKN</sequence>
<accession>A0AAD1U868</accession>
<proteinExistence type="predicted"/>
<comment type="caution">
    <text evidence="3">The sequence shown here is derived from an EMBL/GenBank/DDBJ whole genome shotgun (WGS) entry which is preliminary data.</text>
</comment>
<feature type="compositionally biased region" description="Low complexity" evidence="2">
    <location>
        <begin position="456"/>
        <end position="470"/>
    </location>
</feature>
<feature type="region of interest" description="Disordered" evidence="2">
    <location>
        <begin position="454"/>
        <end position="484"/>
    </location>
</feature>
<dbReference type="AlphaFoldDB" id="A0AAD1U868"/>
<feature type="compositionally biased region" description="Polar residues" evidence="2">
    <location>
        <begin position="289"/>
        <end position="301"/>
    </location>
</feature>
<evidence type="ECO:0000256" key="1">
    <source>
        <dbReference type="SAM" id="Coils"/>
    </source>
</evidence>
<evidence type="ECO:0000256" key="2">
    <source>
        <dbReference type="SAM" id="MobiDB-lite"/>
    </source>
</evidence>